<dbReference type="Proteomes" id="UP000315413">
    <property type="component" value="Segment"/>
</dbReference>
<dbReference type="RefSeq" id="YP_010103487.1">
    <property type="nucleotide sequence ID" value="NC_055809.1"/>
</dbReference>
<sequence>MKWYKVKTVVTYGSQVASNWFDKNGTSIDDVTQRVLAVTRRNGWLDDGATKLELEIEFDEKRTKHFDDNDLWGPYI</sequence>
<organism evidence="1 2">
    <name type="scientific">Streptomyces phage Evy</name>
    <dbReference type="NCBI Taxonomy" id="2588514"/>
    <lineage>
        <taxon>Viruses</taxon>
        <taxon>Duplodnaviria</taxon>
        <taxon>Heunggongvirae</taxon>
        <taxon>Uroviricota</taxon>
        <taxon>Caudoviricetes</taxon>
        <taxon>Stanwilliamsviridae</taxon>
        <taxon>Boydwoodruffvirinae</taxon>
        <taxon>Samistivirus</taxon>
        <taxon>Samistivirus evy</taxon>
    </lineage>
</organism>
<proteinExistence type="predicted"/>
<evidence type="ECO:0000313" key="1">
    <source>
        <dbReference type="EMBL" id="QDH93978.1"/>
    </source>
</evidence>
<gene>
    <name evidence="1" type="primary">117</name>
    <name evidence="1" type="ORF">SEA_EVY_117</name>
</gene>
<accession>A0A514DK51</accession>
<name>A0A514DK51_9CAUD</name>
<dbReference type="KEGG" id="vg:65121357"/>
<dbReference type="GeneID" id="65121357"/>
<dbReference type="EMBL" id="MK977711">
    <property type="protein sequence ID" value="QDH93978.1"/>
    <property type="molecule type" value="Genomic_DNA"/>
</dbReference>
<protein>
    <submittedName>
        <fullName evidence="1">Uncharacterized protein</fullName>
    </submittedName>
</protein>
<reference evidence="1 2" key="1">
    <citation type="submission" date="2019-05" db="EMBL/GenBank/DDBJ databases">
        <authorList>
            <person name="Anderson M.E."/>
            <person name="Poser W.S.A."/>
            <person name="Smith D.I."/>
            <person name="Mcgriff A.K."/>
            <person name="Powell E.A."/>
            <person name="Stamm J."/>
            <person name="Caruso S.M."/>
            <person name="Garlena R.A."/>
            <person name="Russell D.A."/>
            <person name="Pope W.H."/>
            <person name="Jacobs-Sera D."/>
            <person name="Hatfull G.F."/>
        </authorList>
    </citation>
    <scope>NUCLEOTIDE SEQUENCE [LARGE SCALE GENOMIC DNA]</scope>
</reference>
<keyword evidence="2" id="KW-1185">Reference proteome</keyword>
<evidence type="ECO:0000313" key="2">
    <source>
        <dbReference type="Proteomes" id="UP000315413"/>
    </source>
</evidence>